<proteinExistence type="predicted"/>
<keyword evidence="3" id="KW-0812">Transmembrane</keyword>
<evidence type="ECO:0000256" key="3">
    <source>
        <dbReference type="SAM" id="Phobius"/>
    </source>
</evidence>
<comment type="caution">
    <text evidence="5">The sequence shown here is derived from an EMBL/GenBank/DDBJ whole genome shotgun (WGS) entry which is preliminary data.</text>
</comment>
<dbReference type="InterPro" id="IPR000160">
    <property type="entry name" value="GGDEF_dom"/>
</dbReference>
<gene>
    <name evidence="5" type="ORF">GAB14E_2088</name>
</gene>
<evidence type="ECO:0000256" key="1">
    <source>
        <dbReference type="ARBA" id="ARBA00022553"/>
    </source>
</evidence>
<dbReference type="Gene3D" id="2.130.10.10">
    <property type="entry name" value="YVTN repeat-like/Quinoprotein amine dehydrogenase"/>
    <property type="match status" value="3"/>
</dbReference>
<name>A0A099KVS8_COLPS</name>
<feature type="domain" description="GGDEF" evidence="4">
    <location>
        <begin position="922"/>
        <end position="1045"/>
    </location>
</feature>
<keyword evidence="2" id="KW-0175">Coiled coil</keyword>
<dbReference type="GO" id="GO:0000155">
    <property type="term" value="F:phosphorelay sensor kinase activity"/>
    <property type="evidence" value="ECO:0007669"/>
    <property type="project" value="TreeGrafter"/>
</dbReference>
<dbReference type="InterPro" id="IPR011123">
    <property type="entry name" value="Y_Y_Y"/>
</dbReference>
<keyword evidence="3" id="KW-1133">Transmembrane helix</keyword>
<feature type="coiled-coil region" evidence="2">
    <location>
        <begin position="835"/>
        <end position="869"/>
    </location>
</feature>
<dbReference type="PANTHER" id="PTHR43547:SF2">
    <property type="entry name" value="HYBRID SIGNAL TRANSDUCTION HISTIDINE KINASE C"/>
    <property type="match status" value="1"/>
</dbReference>
<accession>A0A099KVS8</accession>
<dbReference type="SUPFAM" id="SSF63829">
    <property type="entry name" value="Calcium-dependent phosphotriesterase"/>
    <property type="match status" value="2"/>
</dbReference>
<evidence type="ECO:0000256" key="2">
    <source>
        <dbReference type="SAM" id="Coils"/>
    </source>
</evidence>
<evidence type="ECO:0000259" key="4">
    <source>
        <dbReference type="PROSITE" id="PS50887"/>
    </source>
</evidence>
<evidence type="ECO:0000313" key="6">
    <source>
        <dbReference type="Proteomes" id="UP000029868"/>
    </source>
</evidence>
<protein>
    <submittedName>
        <fullName evidence="5">Diguanylate cyclase with beta propeller sensor</fullName>
    </submittedName>
</protein>
<dbReference type="PROSITE" id="PS50887">
    <property type="entry name" value="GGDEF"/>
    <property type="match status" value="1"/>
</dbReference>
<dbReference type="SMART" id="SM00267">
    <property type="entry name" value="GGDEF"/>
    <property type="match status" value="1"/>
</dbReference>
<dbReference type="AlphaFoldDB" id="A0A099KVS8"/>
<reference evidence="5 6" key="1">
    <citation type="submission" date="2014-08" db="EMBL/GenBank/DDBJ databases">
        <title>Genomic and Phenotypic Diversity of Colwellia psychrerythraea strains from Disparate Marine Basins.</title>
        <authorList>
            <person name="Techtmann S.M."/>
            <person name="Stelling S.C."/>
            <person name="Utturkar S.M."/>
            <person name="Alshibli N."/>
            <person name="Harris A."/>
            <person name="Brown S.D."/>
            <person name="Hazen T.C."/>
        </authorList>
    </citation>
    <scope>NUCLEOTIDE SEQUENCE [LARGE SCALE GENOMIC DNA]</scope>
    <source>
        <strain evidence="5 6">GAB14E</strain>
    </source>
</reference>
<dbReference type="Gene3D" id="3.30.70.270">
    <property type="match status" value="1"/>
</dbReference>
<dbReference type="InterPro" id="IPR011110">
    <property type="entry name" value="Reg_prop"/>
</dbReference>
<dbReference type="Pfam" id="PF07495">
    <property type="entry name" value="Y_Y_Y"/>
    <property type="match status" value="1"/>
</dbReference>
<dbReference type="PANTHER" id="PTHR43547">
    <property type="entry name" value="TWO-COMPONENT HISTIDINE KINASE"/>
    <property type="match status" value="1"/>
</dbReference>
<dbReference type="InterPro" id="IPR043128">
    <property type="entry name" value="Rev_trsase/Diguanyl_cyclase"/>
</dbReference>
<dbReference type="Proteomes" id="UP000029868">
    <property type="component" value="Unassembled WGS sequence"/>
</dbReference>
<evidence type="ECO:0000313" key="5">
    <source>
        <dbReference type="EMBL" id="KGJ94854.1"/>
    </source>
</evidence>
<organism evidence="5 6">
    <name type="scientific">Colwellia psychrerythraea</name>
    <name type="common">Vibrio psychroerythus</name>
    <dbReference type="NCBI Taxonomy" id="28229"/>
    <lineage>
        <taxon>Bacteria</taxon>
        <taxon>Pseudomonadati</taxon>
        <taxon>Pseudomonadota</taxon>
        <taxon>Gammaproteobacteria</taxon>
        <taxon>Alteromonadales</taxon>
        <taxon>Colwelliaceae</taxon>
        <taxon>Colwellia</taxon>
    </lineage>
</organism>
<keyword evidence="1" id="KW-0597">Phosphoprotein</keyword>
<dbReference type="PATRIC" id="fig|28229.3.peg.1705"/>
<dbReference type="InterPro" id="IPR013783">
    <property type="entry name" value="Ig-like_fold"/>
</dbReference>
<sequence>MAYLYTYLYSLFKILIRTASVKQKLLLLFFIIFNFNAIAQEVKRFKNFGLDNPMSYNFVRTIAQDQDGFMWFGSSEGLDRFDGHQSLSFHHDAALPNSLSSNVISRILIDKKQRLWVGTFGGGLNLFRAGSQDFIHFTTNTKQASLSNDTVNALFEDSEGKIWIGTENGLNIISTKDKQWSIKQIHQELGNPDSLSHNTVHSIIETKSQHIWVGTNGGGISVFDLSGKFIKLIKFGDSNAANYINKFINSLYRDVNENIWIGTIDNGLIKYDPSSAEFSHYLFKSDVPSTISSNSISKIYQDSANNIWVATDNGLSIYNDTTNDFSRYNHSISNPYSLSNDYILTFFEDKNNMMWVGTFTGVNRWDPNMATFRQYNSHTNPTLRNNNITSFTQFDEKSIIFSTYTGGIYQLTTADKQISQMEFKHFFAELRIMSLLSDGDILWVGTRASGLYAVNMISHEITRYQHDINNDKSISANSVTDIIKDHSGTIWVATFHQGLNRLNKDGTFKRFVKNKLNTDKGPSSNNILQLLQDDQGFIWLATFGGGLSRFEPKIETFSHFLHDDKNANSLSDDFTWIMLLDNQQNLWVGTQAAGLNILTRENRYNNNFSFRHLSSKDGMKSKTIYGIVQDLYDDIWLSTSKGISRYSTHEKSFKHFNLTHGLVDLEYTHSAIFQALDNTLYFGAGKGMNSINPGKINTRISAPEVRLTNVLKMNEPMALGSSISKLRQLNFDYSDQLISFEYVGLNYTAPESTRYKYRLKGFDEEWIDAGKSRRATYTNLPSGSYQLQIIAANNDNFWSKSGLTLDITVQPAPWNTWWAYVLYAALIALLLLAYSRLLNRKLLIEQQQKENLKQQVKEKTQEFHLKNVELEQANLQLEDAATVDKVTGVKSRRYLDIYIEQASQLMSQIHENILPVQRSLLPRLSLVMIKLENIEQVTNSQLVNLTDILLYSRNSDDLVIRWTDDTFVIIGYEKDNNTRDLVTRLTSRFEQVLGHNIKTGMAYAFYPFNFEQPMALSWDQVSVLTEHALKIARNNQLDWLGFHAPKVQPFNYLDVIQQQDIGELSKLIKLKQG</sequence>
<dbReference type="Pfam" id="PF07494">
    <property type="entry name" value="Reg_prop"/>
    <property type="match status" value="8"/>
</dbReference>
<dbReference type="Gene3D" id="2.60.40.10">
    <property type="entry name" value="Immunoglobulins"/>
    <property type="match status" value="1"/>
</dbReference>
<dbReference type="InterPro" id="IPR015943">
    <property type="entry name" value="WD40/YVTN_repeat-like_dom_sf"/>
</dbReference>
<dbReference type="EMBL" id="JQEC01000016">
    <property type="protein sequence ID" value="KGJ94854.1"/>
    <property type="molecule type" value="Genomic_DNA"/>
</dbReference>
<feature type="transmembrane region" description="Helical" evidence="3">
    <location>
        <begin position="817"/>
        <end position="834"/>
    </location>
</feature>
<keyword evidence="3" id="KW-0472">Membrane</keyword>